<evidence type="ECO:0000256" key="8">
    <source>
        <dbReference type="SAM" id="SignalP"/>
    </source>
</evidence>
<keyword evidence="5" id="KW-0378">Hydrolase</keyword>
<dbReference type="InterPro" id="IPR042089">
    <property type="entry name" value="Peptidase_M13_dom_2"/>
</dbReference>
<gene>
    <name evidence="11" type="ORF">BXP70_24905</name>
</gene>
<evidence type="ECO:0000256" key="4">
    <source>
        <dbReference type="ARBA" id="ARBA00022723"/>
    </source>
</evidence>
<proteinExistence type="inferred from homology"/>
<accession>A0A243W6N0</accession>
<dbReference type="EMBL" id="MTSE01000025">
    <property type="protein sequence ID" value="OUJ70208.1"/>
    <property type="molecule type" value="Genomic_DNA"/>
</dbReference>
<dbReference type="InterPro" id="IPR024079">
    <property type="entry name" value="MetalloPept_cat_dom_sf"/>
</dbReference>
<comment type="caution">
    <text evidence="11">The sequence shown here is derived from an EMBL/GenBank/DDBJ whole genome shotgun (WGS) entry which is preliminary data.</text>
</comment>
<evidence type="ECO:0000313" key="12">
    <source>
        <dbReference type="Proteomes" id="UP000194873"/>
    </source>
</evidence>
<evidence type="ECO:0000256" key="1">
    <source>
        <dbReference type="ARBA" id="ARBA00001947"/>
    </source>
</evidence>
<feature type="signal peptide" evidence="8">
    <location>
        <begin position="1"/>
        <end position="21"/>
    </location>
</feature>
<keyword evidence="12" id="KW-1185">Reference proteome</keyword>
<comment type="cofactor">
    <cofactor evidence="1">
        <name>Zn(2+)</name>
        <dbReference type="ChEBI" id="CHEBI:29105"/>
    </cofactor>
</comment>
<dbReference type="PRINTS" id="PR00786">
    <property type="entry name" value="NEPRILYSIN"/>
</dbReference>
<dbReference type="InterPro" id="IPR000718">
    <property type="entry name" value="Peptidase_M13"/>
</dbReference>
<evidence type="ECO:0000259" key="9">
    <source>
        <dbReference type="Pfam" id="PF01431"/>
    </source>
</evidence>
<dbReference type="CDD" id="cd08662">
    <property type="entry name" value="M13"/>
    <property type="match status" value="1"/>
</dbReference>
<dbReference type="GO" id="GO:0005886">
    <property type="term" value="C:plasma membrane"/>
    <property type="evidence" value="ECO:0007669"/>
    <property type="project" value="TreeGrafter"/>
</dbReference>
<evidence type="ECO:0008006" key="13">
    <source>
        <dbReference type="Google" id="ProtNLM"/>
    </source>
</evidence>
<dbReference type="GO" id="GO:0046872">
    <property type="term" value="F:metal ion binding"/>
    <property type="evidence" value="ECO:0007669"/>
    <property type="project" value="UniProtKB-KW"/>
</dbReference>
<evidence type="ECO:0000256" key="6">
    <source>
        <dbReference type="ARBA" id="ARBA00022833"/>
    </source>
</evidence>
<dbReference type="RefSeq" id="WP_179197830.1">
    <property type="nucleotide sequence ID" value="NZ_MTSE01000025.1"/>
</dbReference>
<reference evidence="11 12" key="1">
    <citation type="submission" date="2017-01" db="EMBL/GenBank/DDBJ databases">
        <title>A new Hymenobacter.</title>
        <authorList>
            <person name="Liang Y."/>
            <person name="Feng F."/>
        </authorList>
    </citation>
    <scope>NUCLEOTIDE SEQUENCE [LARGE SCALE GENOMIC DNA]</scope>
    <source>
        <strain evidence="11">MIMBbqt21</strain>
    </source>
</reference>
<comment type="similarity">
    <text evidence="2">Belongs to the peptidase M13 family.</text>
</comment>
<dbReference type="SUPFAM" id="SSF55486">
    <property type="entry name" value="Metalloproteases ('zincins'), catalytic domain"/>
    <property type="match status" value="1"/>
</dbReference>
<dbReference type="Gene3D" id="3.40.390.10">
    <property type="entry name" value="Collagenase (Catalytic Domain)"/>
    <property type="match status" value="1"/>
</dbReference>
<dbReference type="InterPro" id="IPR018497">
    <property type="entry name" value="Peptidase_M13_C"/>
</dbReference>
<evidence type="ECO:0000313" key="11">
    <source>
        <dbReference type="EMBL" id="OUJ70208.1"/>
    </source>
</evidence>
<dbReference type="InterPro" id="IPR008753">
    <property type="entry name" value="Peptidase_M13_N"/>
</dbReference>
<evidence type="ECO:0000256" key="2">
    <source>
        <dbReference type="ARBA" id="ARBA00007357"/>
    </source>
</evidence>
<keyword evidence="7" id="KW-0482">Metalloprotease</keyword>
<dbReference type="Proteomes" id="UP000194873">
    <property type="component" value="Unassembled WGS sequence"/>
</dbReference>
<keyword evidence="6" id="KW-0862">Zinc</keyword>
<dbReference type="Pfam" id="PF01431">
    <property type="entry name" value="Peptidase_M13"/>
    <property type="match status" value="1"/>
</dbReference>
<dbReference type="PANTHER" id="PTHR11733">
    <property type="entry name" value="ZINC METALLOPROTEASE FAMILY M13 NEPRILYSIN-RELATED"/>
    <property type="match status" value="1"/>
</dbReference>
<keyword evidence="8" id="KW-0732">Signal</keyword>
<dbReference type="PROSITE" id="PS51885">
    <property type="entry name" value="NEPRILYSIN"/>
    <property type="match status" value="1"/>
</dbReference>
<evidence type="ECO:0000256" key="7">
    <source>
        <dbReference type="ARBA" id="ARBA00023049"/>
    </source>
</evidence>
<keyword evidence="3" id="KW-0645">Protease</keyword>
<evidence type="ECO:0000259" key="10">
    <source>
        <dbReference type="Pfam" id="PF05649"/>
    </source>
</evidence>
<keyword evidence="4" id="KW-0479">Metal-binding</keyword>
<organism evidence="11 12">
    <name type="scientific">Hymenobacter crusticola</name>
    <dbReference type="NCBI Taxonomy" id="1770526"/>
    <lineage>
        <taxon>Bacteria</taxon>
        <taxon>Pseudomonadati</taxon>
        <taxon>Bacteroidota</taxon>
        <taxon>Cytophagia</taxon>
        <taxon>Cytophagales</taxon>
        <taxon>Hymenobacteraceae</taxon>
        <taxon>Hymenobacter</taxon>
    </lineage>
</organism>
<dbReference type="GO" id="GO:0016485">
    <property type="term" value="P:protein processing"/>
    <property type="evidence" value="ECO:0007669"/>
    <property type="project" value="TreeGrafter"/>
</dbReference>
<name>A0A243W6N0_9BACT</name>
<dbReference type="PANTHER" id="PTHR11733:SF167">
    <property type="entry name" value="FI17812P1-RELATED"/>
    <property type="match status" value="1"/>
</dbReference>
<evidence type="ECO:0000256" key="3">
    <source>
        <dbReference type="ARBA" id="ARBA00022670"/>
    </source>
</evidence>
<dbReference type="Pfam" id="PF05649">
    <property type="entry name" value="Peptidase_M13_N"/>
    <property type="match status" value="1"/>
</dbReference>
<dbReference type="AlphaFoldDB" id="A0A243W6N0"/>
<feature type="domain" description="Peptidase M13 N-terminal" evidence="10">
    <location>
        <begin position="45"/>
        <end position="427"/>
    </location>
</feature>
<sequence>MNRTFILSSLLAVTSAVSAQAQQAYSVKAQRTFLDQTTIDRTVKPGDDFFSYANGGWVKANEIPATEASWGNAPIIQKQTRLRLQELIKATAAKKNKPGSDAQKLQDFYNSGMNTATIDKLGIQPVQADLKRIDAISSPQGVVAETTTQFAAGLTGRIAPLFDLDHLADPMSNDVEIVTLSQGGMGLPEKSYYSDASPKAVAIRTKYVAYLQQLLELSGTPKEAAQSKATAIMALETRMATGARTATENRNIQKLLNYYTLDKAQQQFPLLGFSTLFQKLNIPSAKILVAQPEFFDGLNKELTATSLATWKDYLKVRLLSNAAPYLSTPFADANFTFYATALSGQTQMRPRNERIVGATDAMLGEILGKVYVEKYFTADAKKRIDDLVQNVVTTFAERIRTNGWMTEPTKEKALQKLSTVRRKIAYPDQWRDYSALQIGPNYFSNVKAAQAFDFLDGMNRVGKPVNRDLWTMTPPTLNAYYNPLNNEIVFPAGILQPPFFDPQADDAVNYGGIATVIGHEISHGFDDQGSQFDAQGRFTNWWTKVDQENFTARGAALSKQFSQYVALDTLHVNGKLTLGENIGDLCGVTVAYQAFKKTAQGKSTQLIDGLTPDQRFFLSYATIWRRKVRTESLRTQVLTDPHSPAQFRVDGPLSNLDAFYTAFNIKEGDAMWRPVNERVTIW</sequence>
<protein>
    <recommendedName>
        <fullName evidence="13">Peptidase M13</fullName>
    </recommendedName>
</protein>
<evidence type="ECO:0000256" key="5">
    <source>
        <dbReference type="ARBA" id="ARBA00022801"/>
    </source>
</evidence>
<feature type="chain" id="PRO_5013349163" description="Peptidase M13" evidence="8">
    <location>
        <begin position="22"/>
        <end position="682"/>
    </location>
</feature>
<dbReference type="GO" id="GO:0004222">
    <property type="term" value="F:metalloendopeptidase activity"/>
    <property type="evidence" value="ECO:0007669"/>
    <property type="project" value="InterPro"/>
</dbReference>
<dbReference type="Gene3D" id="1.10.1380.10">
    <property type="entry name" value="Neutral endopeptidase , domain2"/>
    <property type="match status" value="1"/>
</dbReference>
<feature type="domain" description="Peptidase M13 C-terminal" evidence="9">
    <location>
        <begin position="478"/>
        <end position="675"/>
    </location>
</feature>